<dbReference type="PANTHER" id="PTHR11871">
    <property type="entry name" value="PROTEIN PHOSPHATASE PP2A REGULATORY SUBUNIT B"/>
    <property type="match status" value="1"/>
</dbReference>
<sequence>MLTYNFEWNSEKKRQKRKEDLQLRNCPKHYLGKVCLHAMLTKTKDTWNSFLQHVDIISSVEFESRGDYLATGDHGGRVVLFERTNGKDLRSRKELEHTDSSVTSHPLYSYKTEFQSHEIEVSDHRVKKVIEMDSNAHISSENALLSEKSFLTDQNIQSVPNGYHLEWITKKPKSTFPTYKESPKMMFKFGECASSRCRRVYSHAHDYNINSMSINR</sequence>
<keyword evidence="1" id="KW-0853">WD repeat</keyword>
<comment type="caution">
    <text evidence="3">The sequence shown here is derived from an EMBL/GenBank/DDBJ whole genome shotgun (WGS) entry which is preliminary data.</text>
</comment>
<protein>
    <submittedName>
        <fullName evidence="3">Uncharacterized protein</fullName>
    </submittedName>
</protein>
<dbReference type="Proteomes" id="UP000317650">
    <property type="component" value="Unassembled WGS sequence"/>
</dbReference>
<name>A0A4S8I4X3_MUSBA</name>
<dbReference type="STRING" id="52838.A0A4S8I4X3"/>
<evidence type="ECO:0000313" key="3">
    <source>
        <dbReference type="EMBL" id="THU42855.1"/>
    </source>
</evidence>
<dbReference type="GO" id="GO:0000159">
    <property type="term" value="C:protein phosphatase type 2A complex"/>
    <property type="evidence" value="ECO:0007669"/>
    <property type="project" value="InterPro"/>
</dbReference>
<dbReference type="EMBL" id="PYDT01000269">
    <property type="protein sequence ID" value="THU42855.1"/>
    <property type="molecule type" value="Genomic_DNA"/>
</dbReference>
<keyword evidence="4" id="KW-1185">Reference proteome</keyword>
<dbReference type="InterPro" id="IPR036322">
    <property type="entry name" value="WD40_repeat_dom_sf"/>
</dbReference>
<dbReference type="InterPro" id="IPR000009">
    <property type="entry name" value="PP2A_PR55"/>
</dbReference>
<keyword evidence="2" id="KW-0677">Repeat</keyword>
<gene>
    <name evidence="3" type="ORF">C4D60_Mb00t05560</name>
</gene>
<reference evidence="3" key="1">
    <citation type="journal article" date="2019" name="Nat. Plants">
        <title>Genome sequencing of Musa balbisiana reveals subgenome evolution and function divergence in polyploid bananas.</title>
        <authorList>
            <person name="Yao X."/>
        </authorList>
    </citation>
    <scope>NUCLEOTIDE SEQUENCE [LARGE SCALE GENOMIC DNA]</scope>
    <source>
        <strain evidence="3">DH-PKW</strain>
        <tissue evidence="3">Leaves</tissue>
    </source>
</reference>
<dbReference type="AlphaFoldDB" id="A0A4S8I4X3"/>
<dbReference type="InterPro" id="IPR015943">
    <property type="entry name" value="WD40/YVTN_repeat-like_dom_sf"/>
</dbReference>
<accession>A0A4S8I4X3</accession>
<dbReference type="GO" id="GO:0019888">
    <property type="term" value="F:protein phosphatase regulator activity"/>
    <property type="evidence" value="ECO:0007669"/>
    <property type="project" value="InterPro"/>
</dbReference>
<evidence type="ECO:0000313" key="4">
    <source>
        <dbReference type="Proteomes" id="UP000317650"/>
    </source>
</evidence>
<proteinExistence type="predicted"/>
<evidence type="ECO:0000256" key="2">
    <source>
        <dbReference type="ARBA" id="ARBA00022737"/>
    </source>
</evidence>
<organism evidence="3 4">
    <name type="scientific">Musa balbisiana</name>
    <name type="common">Banana</name>
    <dbReference type="NCBI Taxonomy" id="52838"/>
    <lineage>
        <taxon>Eukaryota</taxon>
        <taxon>Viridiplantae</taxon>
        <taxon>Streptophyta</taxon>
        <taxon>Embryophyta</taxon>
        <taxon>Tracheophyta</taxon>
        <taxon>Spermatophyta</taxon>
        <taxon>Magnoliopsida</taxon>
        <taxon>Liliopsida</taxon>
        <taxon>Zingiberales</taxon>
        <taxon>Musaceae</taxon>
        <taxon>Musa</taxon>
    </lineage>
</organism>
<dbReference type="SUPFAM" id="SSF50978">
    <property type="entry name" value="WD40 repeat-like"/>
    <property type="match status" value="1"/>
</dbReference>
<dbReference type="PRINTS" id="PR00600">
    <property type="entry name" value="PP2APR55"/>
</dbReference>
<dbReference type="Gene3D" id="2.130.10.10">
    <property type="entry name" value="YVTN repeat-like/Quinoprotein amine dehydrogenase"/>
    <property type="match status" value="1"/>
</dbReference>
<evidence type="ECO:0000256" key="1">
    <source>
        <dbReference type="ARBA" id="ARBA00022574"/>
    </source>
</evidence>